<dbReference type="EMBL" id="CAJOBD010021027">
    <property type="protein sequence ID" value="CAF4244007.1"/>
    <property type="molecule type" value="Genomic_DNA"/>
</dbReference>
<protein>
    <submittedName>
        <fullName evidence="1">Uncharacterized protein</fullName>
    </submittedName>
</protein>
<reference evidence="1" key="1">
    <citation type="submission" date="2021-02" db="EMBL/GenBank/DDBJ databases">
        <authorList>
            <person name="Nowell W R."/>
        </authorList>
    </citation>
    <scope>NUCLEOTIDE SEQUENCE</scope>
</reference>
<name>A0A820EAW6_9BILA</name>
<dbReference type="Proteomes" id="UP000663836">
    <property type="component" value="Unassembled WGS sequence"/>
</dbReference>
<proteinExistence type="predicted"/>
<feature type="non-terminal residue" evidence="1">
    <location>
        <position position="1"/>
    </location>
</feature>
<organism evidence="1 2">
    <name type="scientific">Rotaria sordida</name>
    <dbReference type="NCBI Taxonomy" id="392033"/>
    <lineage>
        <taxon>Eukaryota</taxon>
        <taxon>Metazoa</taxon>
        <taxon>Spiralia</taxon>
        <taxon>Gnathifera</taxon>
        <taxon>Rotifera</taxon>
        <taxon>Eurotatoria</taxon>
        <taxon>Bdelloidea</taxon>
        <taxon>Philodinida</taxon>
        <taxon>Philodinidae</taxon>
        <taxon>Rotaria</taxon>
    </lineage>
</organism>
<evidence type="ECO:0000313" key="2">
    <source>
        <dbReference type="Proteomes" id="UP000663836"/>
    </source>
</evidence>
<sequence>QILNSLSRIFEIDKEISSQEHFIKSISKTDYEKQCLLSKGIRIYDIRKFDNGIRLKHEIKSDINRSFSCIVRLSSKHYITLFIENKTQYNDNYNLRYIYILDSAIQKTDLSVLNWFSGVMNQCIYKLQSICCPKQRQMSEDSLMHAYFNAAACQWAFDNHHWDFLKRNFHRQKFSNEENIEKIKKWFIETDEKIPVLDYTKVDFSVNKTIEIIEKFKSQLKNIFQQYLRLKEPKDIAQCVETLSKQFVNIKSFDQISEFIHEIQPEDNGNEFKNCIHAIENERKNLHEEQRETLEVHSMVDIMFEVLKQVSLDL</sequence>
<gene>
    <name evidence="1" type="ORF">JBS370_LOCUS38435</name>
</gene>
<evidence type="ECO:0000313" key="1">
    <source>
        <dbReference type="EMBL" id="CAF4244007.1"/>
    </source>
</evidence>
<comment type="caution">
    <text evidence="1">The sequence shown here is derived from an EMBL/GenBank/DDBJ whole genome shotgun (WGS) entry which is preliminary data.</text>
</comment>
<dbReference type="AlphaFoldDB" id="A0A820EAW6"/>
<accession>A0A820EAW6</accession>